<dbReference type="SUPFAM" id="SSF103506">
    <property type="entry name" value="Mitochondrial carrier"/>
    <property type="match status" value="1"/>
</dbReference>
<feature type="repeat" description="Solcar" evidence="11">
    <location>
        <begin position="426"/>
        <end position="514"/>
    </location>
</feature>
<accession>A0A2V1AWL6</accession>
<dbReference type="Proteomes" id="UP000244309">
    <property type="component" value="Unassembled WGS sequence"/>
</dbReference>
<protein>
    <recommendedName>
        <fullName evidence="10">Putative mitochondrial carrier protein PET8</fullName>
    </recommendedName>
</protein>
<evidence type="ECO:0000256" key="6">
    <source>
        <dbReference type="ARBA" id="ARBA00022792"/>
    </source>
</evidence>
<dbReference type="GO" id="GO:0031390">
    <property type="term" value="C:Ctf18 RFC-like complex"/>
    <property type="evidence" value="ECO:0007669"/>
    <property type="project" value="InterPro"/>
</dbReference>
<evidence type="ECO:0000256" key="5">
    <source>
        <dbReference type="ARBA" id="ARBA00022737"/>
    </source>
</evidence>
<evidence type="ECO:0000256" key="4">
    <source>
        <dbReference type="ARBA" id="ARBA00022692"/>
    </source>
</evidence>
<proteinExistence type="inferred from homology"/>
<comment type="subcellular location">
    <subcellularLocation>
        <location evidence="1">Mitochondrion inner membrane</location>
        <topology evidence="1">Multi-pass membrane protein</topology>
    </subcellularLocation>
</comment>
<evidence type="ECO:0000256" key="10">
    <source>
        <dbReference type="ARBA" id="ARBA00073559"/>
    </source>
</evidence>
<organism evidence="12 13">
    <name type="scientific">Candidozyma haemuli</name>
    <dbReference type="NCBI Taxonomy" id="45357"/>
    <lineage>
        <taxon>Eukaryota</taxon>
        <taxon>Fungi</taxon>
        <taxon>Dikarya</taxon>
        <taxon>Ascomycota</taxon>
        <taxon>Saccharomycotina</taxon>
        <taxon>Pichiomycetes</taxon>
        <taxon>Metschnikowiaceae</taxon>
        <taxon>Candidozyma</taxon>
    </lineage>
</organism>
<dbReference type="FunFam" id="1.50.40.10:FF:000018">
    <property type="entry name" value="S-adenosylmethionine mitochondrial carrier protein-like"/>
    <property type="match status" value="1"/>
</dbReference>
<dbReference type="OrthoDB" id="276989at2759"/>
<keyword evidence="4 11" id="KW-0812">Transmembrane</keyword>
<dbReference type="AlphaFoldDB" id="A0A2V1AWL6"/>
<dbReference type="GO" id="GO:0055085">
    <property type="term" value="P:transmembrane transport"/>
    <property type="evidence" value="ECO:0007669"/>
    <property type="project" value="InterPro"/>
</dbReference>
<evidence type="ECO:0000256" key="11">
    <source>
        <dbReference type="PROSITE-ProRule" id="PRU00282"/>
    </source>
</evidence>
<dbReference type="PROSITE" id="PS50920">
    <property type="entry name" value="SOLCAR"/>
    <property type="match status" value="3"/>
</dbReference>
<keyword evidence="9 11" id="KW-0472">Membrane</keyword>
<evidence type="ECO:0000256" key="8">
    <source>
        <dbReference type="ARBA" id="ARBA00023128"/>
    </source>
</evidence>
<dbReference type="Pfam" id="PF09724">
    <property type="entry name" value="Dcc1"/>
    <property type="match status" value="1"/>
</dbReference>
<comment type="caution">
    <text evidence="12">The sequence shown here is derived from an EMBL/GenBank/DDBJ whole genome shotgun (WGS) entry which is preliminary data.</text>
</comment>
<dbReference type="VEuPathDB" id="FungiDB:CXQ85_000233"/>
<dbReference type="InterPro" id="IPR023395">
    <property type="entry name" value="MCP_dom_sf"/>
</dbReference>
<dbReference type="Gene3D" id="1.50.40.10">
    <property type="entry name" value="Mitochondrial carrier domain"/>
    <property type="match status" value="1"/>
</dbReference>
<dbReference type="InterPro" id="IPR018108">
    <property type="entry name" value="MCP_transmembrane"/>
</dbReference>
<dbReference type="PRINTS" id="PR00926">
    <property type="entry name" value="MITOCARRIER"/>
</dbReference>
<dbReference type="EMBL" id="PKFO01000005">
    <property type="protein sequence ID" value="PVH21261.1"/>
    <property type="molecule type" value="Genomic_DNA"/>
</dbReference>
<name>A0A2V1AWL6_9ASCO</name>
<keyword evidence="5" id="KW-0677">Repeat</keyword>
<feature type="repeat" description="Solcar" evidence="11">
    <location>
        <begin position="344"/>
        <end position="417"/>
    </location>
</feature>
<dbReference type="GO" id="GO:0005743">
    <property type="term" value="C:mitochondrial inner membrane"/>
    <property type="evidence" value="ECO:0007669"/>
    <property type="project" value="UniProtKB-SubCell"/>
</dbReference>
<dbReference type="InterPro" id="IPR019128">
    <property type="entry name" value="Dcc1"/>
</dbReference>
<evidence type="ECO:0000256" key="3">
    <source>
        <dbReference type="ARBA" id="ARBA00022448"/>
    </source>
</evidence>
<feature type="repeat" description="Solcar" evidence="11">
    <location>
        <begin position="523"/>
        <end position="606"/>
    </location>
</feature>
<dbReference type="PANTHER" id="PTHR45667">
    <property type="entry name" value="S-ADENOSYLMETHIONINE MITOCHONDRIAL CARRIER PROTEIN"/>
    <property type="match status" value="1"/>
</dbReference>
<evidence type="ECO:0000256" key="1">
    <source>
        <dbReference type="ARBA" id="ARBA00004448"/>
    </source>
</evidence>
<dbReference type="Pfam" id="PF00153">
    <property type="entry name" value="Mito_carr"/>
    <property type="match status" value="3"/>
</dbReference>
<keyword evidence="7" id="KW-1133">Transmembrane helix</keyword>
<keyword evidence="3" id="KW-0813">Transport</keyword>
<comment type="similarity">
    <text evidence="2">Belongs to the mitochondrial carrier (TC 2.A.29) family.</text>
</comment>
<gene>
    <name evidence="12" type="ORF">CXQ85_000233</name>
</gene>
<keyword evidence="13" id="KW-1185">Reference proteome</keyword>
<dbReference type="GO" id="GO:0007064">
    <property type="term" value="P:mitotic sister chromatid cohesion"/>
    <property type="evidence" value="ECO:0007669"/>
    <property type="project" value="InterPro"/>
</dbReference>
<evidence type="ECO:0000256" key="7">
    <source>
        <dbReference type="ARBA" id="ARBA00022989"/>
    </source>
</evidence>
<dbReference type="GeneID" id="37005566"/>
<evidence type="ECO:0000256" key="9">
    <source>
        <dbReference type="ARBA" id="ARBA00023136"/>
    </source>
</evidence>
<reference evidence="12 13" key="1">
    <citation type="submission" date="2017-12" db="EMBL/GenBank/DDBJ databases">
        <title>Genome Sequence of a Multidrug-Resistant Candida haemulonii Isolate from a Patient with Chronic Leg Ulcers in Israel.</title>
        <authorList>
            <person name="Chow N.A."/>
            <person name="Gade L."/>
            <person name="Batra D."/>
            <person name="Rowe L.A."/>
            <person name="Ben-Ami R."/>
            <person name="Loparev V.N."/>
            <person name="Litvintseva A.P."/>
        </authorList>
    </citation>
    <scope>NUCLEOTIDE SEQUENCE [LARGE SCALE GENOMIC DNA]</scope>
    <source>
        <strain evidence="12 13">B11899</strain>
    </source>
</reference>
<evidence type="ECO:0000256" key="2">
    <source>
        <dbReference type="ARBA" id="ARBA00006375"/>
    </source>
</evidence>
<keyword evidence="6" id="KW-0999">Mitochondrion inner membrane</keyword>
<sequence>MSFDAYSQVQWSNDRKYKLMELSDELVEYIEENKGKLTIRSPESVDNHLVLCTDDETYTMRQMNHSNTMLLMNDMNINQLGTKFTGPESALVAIDRSSYMYELTKSKGYIDTANIPTYPSGNAEESKTMEQLENDSPIDEGHFYSQWYGLCGSQVDGRAVILEPSFVTEALYTVISVLLSEKKADQEFDFDTLAKRCLVQDPKLTEDFVCTISHRFGDETSPGKFTLNHAKCAWWFGVETMKNASPALLTEKEFMLKWKSGLPPFFNASLDLSLLRGRFCRPEIGKIRYLNSEMLSSDLHTRIKELFQMLKEWDYDEFLAFIEAFIPPTKKADSIILKYAKKKRISKNKFISGGCAGTSTDLAFFPIDTLKTRLQAKGGFFANGGWHGIYKGLGSAVVASAPSASLFFVTYDTLKTTTKDKMPQTASHMLAASAGEIAACLVRVPAEIVKQRTQAGHKGVGGQATSWANLKYLLMNKSGEGTLRGLYRGWNSTILREIPFTIIQFPLYEKLKQLWSAYDNKSISLLKGALCGSVAGGVAAAATTPLDVIKTRIMLNKERVAVTVLVKQMIKEEGPKVFLSGVGPRTAWISAGGAIFLGCYELTHSVLDKYVKDQKALE</sequence>
<dbReference type="RefSeq" id="XP_025342201.1">
    <property type="nucleotide sequence ID" value="XM_025483986.1"/>
</dbReference>
<keyword evidence="8" id="KW-0496">Mitochondrion</keyword>
<evidence type="ECO:0000313" key="12">
    <source>
        <dbReference type="EMBL" id="PVH21261.1"/>
    </source>
</evidence>
<evidence type="ECO:0000313" key="13">
    <source>
        <dbReference type="Proteomes" id="UP000244309"/>
    </source>
</evidence>
<dbReference type="InterPro" id="IPR002067">
    <property type="entry name" value="MCP"/>
</dbReference>